<dbReference type="EMBL" id="VTXP01000025">
    <property type="protein sequence ID" value="NOJ26069.1"/>
    <property type="molecule type" value="Genomic_DNA"/>
</dbReference>
<dbReference type="AlphaFoldDB" id="A0AAP6ZWV9"/>
<sequence length="42" mass="4821">MSYKTRLTICLRVIPYTWHFCDTLRLVLEVVCGSFGIALLTS</sequence>
<evidence type="ECO:0000313" key="2">
    <source>
        <dbReference type="Proteomes" id="UP000576645"/>
    </source>
</evidence>
<accession>A0AAP6ZWV9</accession>
<dbReference type="AntiFam" id="ANF00277">
    <property type="entry name" value="Spurious ORF (formerly Pfam entry PF11665)"/>
</dbReference>
<proteinExistence type="predicted"/>
<evidence type="ECO:0000313" key="1">
    <source>
        <dbReference type="EMBL" id="NOJ26069.1"/>
    </source>
</evidence>
<comment type="caution">
    <text evidence="1">The sequence shown here is derived from an EMBL/GenBank/DDBJ whole genome shotgun (WGS) entry which is preliminary data.</text>
</comment>
<reference evidence="1 2" key="1">
    <citation type="submission" date="2019-09" db="EMBL/GenBank/DDBJ databases">
        <title>Draft genome sequencing and comparative genomics of hatchery-associated Vibrios.</title>
        <authorList>
            <person name="Kehlet-Delgado H."/>
            <person name="Mueller R.S."/>
        </authorList>
    </citation>
    <scope>NUCLEOTIDE SEQUENCE [LARGE SCALE GENOMIC DNA]</scope>
    <source>
        <strain evidence="1 2">09-121-3</strain>
    </source>
</reference>
<gene>
    <name evidence="1" type="ORF">F0238_25465</name>
</gene>
<name>A0AAP6ZWV9_9VIBR</name>
<protein>
    <submittedName>
        <fullName evidence="1">DUF3265 domain-containing protein</fullName>
    </submittedName>
</protein>
<organism evidence="1 2">
    <name type="scientific">Vibrio coralliilyticus</name>
    <dbReference type="NCBI Taxonomy" id="190893"/>
    <lineage>
        <taxon>Bacteria</taxon>
        <taxon>Pseudomonadati</taxon>
        <taxon>Pseudomonadota</taxon>
        <taxon>Gammaproteobacteria</taxon>
        <taxon>Vibrionales</taxon>
        <taxon>Vibrionaceae</taxon>
        <taxon>Vibrio</taxon>
    </lineage>
</organism>
<dbReference type="Proteomes" id="UP000576645">
    <property type="component" value="Unassembled WGS sequence"/>
</dbReference>